<dbReference type="GO" id="GO:0016020">
    <property type="term" value="C:membrane"/>
    <property type="evidence" value="ECO:0007669"/>
    <property type="project" value="UniProtKB-SubCell"/>
</dbReference>
<evidence type="ECO:0000256" key="7">
    <source>
        <dbReference type="ARBA" id="ARBA00022801"/>
    </source>
</evidence>
<evidence type="ECO:0000256" key="1">
    <source>
        <dbReference type="ARBA" id="ARBA00004141"/>
    </source>
</evidence>
<comment type="pathway">
    <text evidence="2">Lipid metabolism; sphingolipid metabolism.</text>
</comment>
<evidence type="ECO:0000256" key="8">
    <source>
        <dbReference type="ARBA" id="ARBA00022842"/>
    </source>
</evidence>
<proteinExistence type="inferred from homology"/>
<keyword evidence="5 13" id="KW-0812">Transmembrane</keyword>
<sequence length="458" mass="51538">MKATEKPTSIRVVSLNCWGLKFISSHRRARLAEIGRQLACATPPPQIVGLQECWTQEDYLTIRKLTTCILPHGKFYHSGFFGSGLVILSAWPIEESNMYPYPLNGRPAAFYRGDWYVGKGVASARIRIGSRSKDVIEIFCTHLHAPYEAEDRDSYACHRTAQAWEIAKHMRHAAERGHMVIGMGDFNMLPSSLAHRLIEAHSPCRDVWRLLKPDSAVGSSDSSAEKVRGRPVPTVRVSLAENGATCDSIFNTWSWSKQMKKDMKANRHSSINKNALDPAAKRLDYIFLYSNVHQKCQLQSVEVGMTRRHPELGVSLSDHFSVEASIAFGGDGTQVPDQAMVTPLPESVYDEINDMIAAYMLRERGQRTLRMWHFAAQVAMTTGCLTAVWWSPNNYVAFILMLVSSIGLTGGVLDGLMGGLFVKHELRALKEFQWEIQNARHLARNGHYEFDNHQMTSE</sequence>
<evidence type="ECO:0000256" key="13">
    <source>
        <dbReference type="SAM" id="Phobius"/>
    </source>
</evidence>
<evidence type="ECO:0000313" key="16">
    <source>
        <dbReference type="Proteomes" id="UP000503462"/>
    </source>
</evidence>
<dbReference type="GO" id="GO:0006665">
    <property type="term" value="P:sphingolipid metabolic process"/>
    <property type="evidence" value="ECO:0007669"/>
    <property type="project" value="UniProtKB-KW"/>
</dbReference>
<keyword evidence="11" id="KW-0443">Lipid metabolism</keyword>
<evidence type="ECO:0000256" key="11">
    <source>
        <dbReference type="ARBA" id="ARBA00023098"/>
    </source>
</evidence>
<evidence type="ECO:0000256" key="5">
    <source>
        <dbReference type="ARBA" id="ARBA00022692"/>
    </source>
</evidence>
<evidence type="ECO:0000256" key="10">
    <source>
        <dbReference type="ARBA" id="ARBA00022989"/>
    </source>
</evidence>
<evidence type="ECO:0000256" key="6">
    <source>
        <dbReference type="ARBA" id="ARBA00022723"/>
    </source>
</evidence>
<protein>
    <recommendedName>
        <fullName evidence="14">Endonuclease/exonuclease/phosphatase domain-containing protein</fullName>
    </recommendedName>
</protein>
<keyword evidence="16" id="KW-1185">Reference proteome</keyword>
<accession>A0A6H0XY67</accession>
<evidence type="ECO:0000259" key="14">
    <source>
        <dbReference type="Pfam" id="PF03372"/>
    </source>
</evidence>
<dbReference type="InterPro" id="IPR036691">
    <property type="entry name" value="Endo/exonu/phosph_ase_sf"/>
</dbReference>
<keyword evidence="8" id="KW-0460">Magnesium</keyword>
<evidence type="ECO:0000313" key="15">
    <source>
        <dbReference type="EMBL" id="QIW99625.1"/>
    </source>
</evidence>
<dbReference type="Pfam" id="PF03372">
    <property type="entry name" value="Exo_endo_phos"/>
    <property type="match status" value="1"/>
</dbReference>
<evidence type="ECO:0000256" key="2">
    <source>
        <dbReference type="ARBA" id="ARBA00004760"/>
    </source>
</evidence>
<evidence type="ECO:0000256" key="9">
    <source>
        <dbReference type="ARBA" id="ARBA00022919"/>
    </source>
</evidence>
<keyword evidence="6" id="KW-0479">Metal-binding</keyword>
<dbReference type="InterPro" id="IPR038772">
    <property type="entry name" value="Sph/SMPD2-like"/>
</dbReference>
<dbReference type="GO" id="GO:0046872">
    <property type="term" value="F:metal ion binding"/>
    <property type="evidence" value="ECO:0007669"/>
    <property type="project" value="UniProtKB-KW"/>
</dbReference>
<comment type="subcellular location">
    <subcellularLocation>
        <location evidence="1">Membrane</location>
        <topology evidence="1">Multi-pass membrane protein</topology>
    </subcellularLocation>
</comment>
<dbReference type="EMBL" id="CP051141">
    <property type="protein sequence ID" value="QIW99625.1"/>
    <property type="molecule type" value="Genomic_DNA"/>
</dbReference>
<reference evidence="15 16" key="1">
    <citation type="journal article" date="2016" name="Sci. Rep.">
        <title>Peltaster fructicola genome reveals evolution from an invasive phytopathogen to an ectophytic parasite.</title>
        <authorList>
            <person name="Xu C."/>
            <person name="Chen H."/>
            <person name="Gleason M.L."/>
            <person name="Xu J.R."/>
            <person name="Liu H."/>
            <person name="Zhang R."/>
            <person name="Sun G."/>
        </authorList>
    </citation>
    <scope>NUCLEOTIDE SEQUENCE [LARGE SCALE GENOMIC DNA]</scope>
    <source>
        <strain evidence="15 16">LNHT1506</strain>
    </source>
</reference>
<keyword evidence="10 13" id="KW-1133">Transmembrane helix</keyword>
<feature type="transmembrane region" description="Helical" evidence="13">
    <location>
        <begin position="396"/>
        <end position="422"/>
    </location>
</feature>
<feature type="domain" description="Endonuclease/exonuclease/phosphatase" evidence="14">
    <location>
        <begin position="14"/>
        <end position="319"/>
    </location>
</feature>
<dbReference type="Proteomes" id="UP000503462">
    <property type="component" value="Chromosome 3"/>
</dbReference>
<dbReference type="AlphaFoldDB" id="A0A6H0XY67"/>
<gene>
    <name evidence="15" type="ORF">AMS68_005143</name>
</gene>
<dbReference type="PANTHER" id="PTHR16320">
    <property type="entry name" value="SPHINGOMYELINASE FAMILY MEMBER"/>
    <property type="match status" value="1"/>
</dbReference>
<feature type="transmembrane region" description="Helical" evidence="13">
    <location>
        <begin position="371"/>
        <end position="390"/>
    </location>
</feature>
<evidence type="ECO:0000256" key="4">
    <source>
        <dbReference type="ARBA" id="ARBA00006335"/>
    </source>
</evidence>
<dbReference type="Gene3D" id="3.60.10.10">
    <property type="entry name" value="Endonuclease/exonuclease/phosphatase"/>
    <property type="match status" value="1"/>
</dbReference>
<keyword evidence="7" id="KW-0378">Hydrolase</keyword>
<dbReference type="SUPFAM" id="SSF56219">
    <property type="entry name" value="DNase I-like"/>
    <property type="match status" value="1"/>
</dbReference>
<dbReference type="GO" id="GO:0004767">
    <property type="term" value="F:sphingomyelin phosphodiesterase activity"/>
    <property type="evidence" value="ECO:0007669"/>
    <property type="project" value="InterPro"/>
</dbReference>
<dbReference type="PANTHER" id="PTHR16320:SF24">
    <property type="entry name" value="PHOSPHODIESTERASE, PUTATIVE-RELATED"/>
    <property type="match status" value="1"/>
</dbReference>
<dbReference type="FunFam" id="3.60.10.10:FF:000059">
    <property type="entry name" value="Inositol phosphosphingolipids phospholipase C"/>
    <property type="match status" value="1"/>
</dbReference>
<name>A0A6H0XY67_9PEZI</name>
<evidence type="ECO:0000256" key="3">
    <source>
        <dbReference type="ARBA" id="ARBA00004991"/>
    </source>
</evidence>
<dbReference type="OrthoDB" id="387657at2759"/>
<organism evidence="15 16">
    <name type="scientific">Peltaster fructicola</name>
    <dbReference type="NCBI Taxonomy" id="286661"/>
    <lineage>
        <taxon>Eukaryota</taxon>
        <taxon>Fungi</taxon>
        <taxon>Dikarya</taxon>
        <taxon>Ascomycota</taxon>
        <taxon>Pezizomycotina</taxon>
        <taxon>Dothideomycetes</taxon>
        <taxon>Dothideomycetes incertae sedis</taxon>
        <taxon>Peltaster</taxon>
    </lineage>
</organism>
<keyword evidence="9" id="KW-0746">Sphingolipid metabolism</keyword>
<comment type="pathway">
    <text evidence="3">Sphingolipid metabolism.</text>
</comment>
<comment type="similarity">
    <text evidence="4">Belongs to the neutral sphingomyelinase family.</text>
</comment>
<evidence type="ECO:0000256" key="12">
    <source>
        <dbReference type="ARBA" id="ARBA00023136"/>
    </source>
</evidence>
<dbReference type="InterPro" id="IPR005135">
    <property type="entry name" value="Endo/exonuclease/phosphatase"/>
</dbReference>
<keyword evidence="12 13" id="KW-0472">Membrane</keyword>